<keyword evidence="3" id="KW-1185">Reference proteome</keyword>
<protein>
    <submittedName>
        <fullName evidence="2">Uncharacterized protein</fullName>
    </submittedName>
</protein>
<accession>A0ABZ2XD60</accession>
<dbReference type="EMBL" id="CP151267">
    <property type="protein sequence ID" value="WZH50370.1"/>
    <property type="molecule type" value="Genomic_DNA"/>
</dbReference>
<organism evidence="2 3">
    <name type="scientific">Fusarium acuminatum</name>
    <dbReference type="NCBI Taxonomy" id="5515"/>
    <lineage>
        <taxon>Eukaryota</taxon>
        <taxon>Fungi</taxon>
        <taxon>Dikarya</taxon>
        <taxon>Ascomycota</taxon>
        <taxon>Pezizomycotina</taxon>
        <taxon>Sordariomycetes</taxon>
        <taxon>Hypocreomycetidae</taxon>
        <taxon>Hypocreales</taxon>
        <taxon>Nectriaceae</taxon>
        <taxon>Fusarium</taxon>
        <taxon>Fusarium tricinctum species complex</taxon>
    </lineage>
</organism>
<sequence length="482" mass="54672">MDGHAISPLQQNADIKNLLKQWTRRIDSLASLGEASKVKVDETQAKFKATVTEYTPDNGQLCGSDDAGLKRISECVESLKKCKEAKDACELNILNQHKALLFELLDTYGRSNSEKWFSEWQGQSVTQLSLHTARPETTAHGAENQQVCDTTGLRFGPIHDGLLLPPDSHAPPAENRNDHPDHFVIGRTVEKNTNSNGHQSGEAQQVPVIPQKKRGLSFPTPGIPKRYRAEEPQHPVTQSNVIDFDELYKQRKDEKSHTIIAYDGKWYILECSEHTPPVCFATKDPIRGASRHQSSVHDLSPADYKTTIIRNGIQVSNCSTELAYLYNEAPAHGNINPKPGDVYMTRWDKKKLFYAILVLPWRMHGQRSRLIVEEINLFSNIPKCYKYDLNNQTVQWAPEYKSEGPYNLARQYPVMFFDEQYSLTDCHVAWLPLYDFQEYDSSHTDIYNKNVVDAFIRSTGKVSTTEGEFVGYANCASCRSKE</sequence>
<evidence type="ECO:0000313" key="2">
    <source>
        <dbReference type="EMBL" id="WZH50370.1"/>
    </source>
</evidence>
<evidence type="ECO:0000313" key="3">
    <source>
        <dbReference type="Proteomes" id="UP001489902"/>
    </source>
</evidence>
<proteinExistence type="predicted"/>
<evidence type="ECO:0000256" key="1">
    <source>
        <dbReference type="SAM" id="MobiDB-lite"/>
    </source>
</evidence>
<feature type="compositionally biased region" description="Polar residues" evidence="1">
    <location>
        <begin position="191"/>
        <end position="203"/>
    </location>
</feature>
<reference evidence="2 3" key="1">
    <citation type="submission" date="2024-04" db="EMBL/GenBank/DDBJ databases">
        <title>Complete genome sequence of Fusarium acuminatum.</title>
        <authorList>
            <person name="Lan B."/>
        </authorList>
    </citation>
    <scope>NUCLEOTIDE SEQUENCE [LARGE SCALE GENOMIC DNA]</scope>
    <source>
        <strain evidence="2">1A</strain>
    </source>
</reference>
<name>A0ABZ2XD60_9HYPO</name>
<gene>
    <name evidence="2" type="ORF">QYS62_011614</name>
</gene>
<feature type="region of interest" description="Disordered" evidence="1">
    <location>
        <begin position="191"/>
        <end position="235"/>
    </location>
</feature>
<dbReference type="Proteomes" id="UP001489902">
    <property type="component" value="Chromosome 8"/>
</dbReference>